<dbReference type="Gene3D" id="2.30.180.10">
    <property type="entry name" value="FAS1 domain"/>
    <property type="match status" value="1"/>
</dbReference>
<dbReference type="Pfam" id="PF02469">
    <property type="entry name" value="Fasciclin"/>
    <property type="match status" value="1"/>
</dbReference>
<name>A0ABX0N1K9_9BURK</name>
<evidence type="ECO:0000259" key="1">
    <source>
        <dbReference type="Pfam" id="PF02469"/>
    </source>
</evidence>
<dbReference type="InterPro" id="IPR000782">
    <property type="entry name" value="FAS1_domain"/>
</dbReference>
<dbReference type="Proteomes" id="UP000610594">
    <property type="component" value="Unassembled WGS sequence"/>
</dbReference>
<proteinExistence type="predicted"/>
<dbReference type="InterPro" id="IPR036378">
    <property type="entry name" value="FAS1_dom_sf"/>
</dbReference>
<keyword evidence="3" id="KW-1185">Reference proteome</keyword>
<reference evidence="2 3" key="1">
    <citation type="submission" date="2019-10" db="EMBL/GenBank/DDBJ databases">
        <title>Taxonomy of Antarctic Massilia spp.: description of Massilia rubra sp. nov., Massilia aquatica sp. nov., Massilia mucilaginosa sp. nov., Massilia frigida sp. nov. isolated from streams, lakes and regoliths.</title>
        <authorList>
            <person name="Holochova P."/>
            <person name="Sedlacek I."/>
            <person name="Kralova S."/>
            <person name="Maslanova I."/>
            <person name="Busse H.-J."/>
            <person name="Stankova E."/>
            <person name="Vrbovska V."/>
            <person name="Kovarovic V."/>
            <person name="Bartak M."/>
            <person name="Svec P."/>
            <person name="Pantucek R."/>
        </authorList>
    </citation>
    <scope>NUCLEOTIDE SEQUENCE [LARGE SCALE GENOMIC DNA]</scope>
    <source>
        <strain evidence="2 3">CCM 8694</strain>
    </source>
</reference>
<dbReference type="EMBL" id="WHJF01000122">
    <property type="protein sequence ID" value="NHZ66258.1"/>
    <property type="molecule type" value="Genomic_DNA"/>
</dbReference>
<comment type="caution">
    <text evidence="2">The sequence shown here is derived from an EMBL/GenBank/DDBJ whole genome shotgun (WGS) entry which is preliminary data.</text>
</comment>
<gene>
    <name evidence="2" type="ORF">F1735_28870</name>
</gene>
<protein>
    <recommendedName>
        <fullName evidence="1">FAS1 domain-containing protein</fullName>
    </recommendedName>
</protein>
<dbReference type="SUPFAM" id="SSF82153">
    <property type="entry name" value="FAS1 domain"/>
    <property type="match status" value="1"/>
</dbReference>
<evidence type="ECO:0000313" key="3">
    <source>
        <dbReference type="Proteomes" id="UP000610594"/>
    </source>
</evidence>
<accession>A0ABX0N1K9</accession>
<evidence type="ECO:0000313" key="2">
    <source>
        <dbReference type="EMBL" id="NHZ66258.1"/>
    </source>
</evidence>
<organism evidence="2 3">
    <name type="scientific">Massilia genomosp. 1</name>
    <dbReference type="NCBI Taxonomy" id="2609280"/>
    <lineage>
        <taxon>Bacteria</taxon>
        <taxon>Pseudomonadati</taxon>
        <taxon>Pseudomonadota</taxon>
        <taxon>Betaproteobacteria</taxon>
        <taxon>Burkholderiales</taxon>
        <taxon>Oxalobacteraceae</taxon>
        <taxon>Telluria group</taxon>
        <taxon>Massilia</taxon>
    </lineage>
</organism>
<sequence length="32" mass="3412">MRTGSISVRQSKTDIAADNGVIHAIDTVVMPK</sequence>
<feature type="domain" description="FAS1" evidence="1">
    <location>
        <begin position="10"/>
        <end position="31"/>
    </location>
</feature>